<protein>
    <submittedName>
        <fullName evidence="1">Uncharacterized protein</fullName>
    </submittedName>
</protein>
<keyword evidence="2" id="KW-1185">Reference proteome</keyword>
<proteinExistence type="predicted"/>
<gene>
    <name evidence="1" type="ORF">APHIGO_LOCUS12251</name>
</gene>
<organism evidence="1 2">
    <name type="scientific">Aphis gossypii</name>
    <name type="common">Cotton aphid</name>
    <dbReference type="NCBI Taxonomy" id="80765"/>
    <lineage>
        <taxon>Eukaryota</taxon>
        <taxon>Metazoa</taxon>
        <taxon>Ecdysozoa</taxon>
        <taxon>Arthropoda</taxon>
        <taxon>Hexapoda</taxon>
        <taxon>Insecta</taxon>
        <taxon>Pterygota</taxon>
        <taxon>Neoptera</taxon>
        <taxon>Paraneoptera</taxon>
        <taxon>Hemiptera</taxon>
        <taxon>Sternorrhyncha</taxon>
        <taxon>Aphidomorpha</taxon>
        <taxon>Aphidoidea</taxon>
        <taxon>Aphididae</taxon>
        <taxon>Aphidini</taxon>
        <taxon>Aphis</taxon>
        <taxon>Aphis</taxon>
    </lineage>
</organism>
<evidence type="ECO:0000313" key="2">
    <source>
        <dbReference type="Proteomes" id="UP001154329"/>
    </source>
</evidence>
<reference evidence="1" key="2">
    <citation type="submission" date="2022-10" db="EMBL/GenBank/DDBJ databases">
        <authorList>
            <consortium name="ENA_rothamsted_submissions"/>
            <consortium name="culmorum"/>
            <person name="King R."/>
        </authorList>
    </citation>
    <scope>NUCLEOTIDE SEQUENCE</scope>
</reference>
<evidence type="ECO:0000313" key="1">
    <source>
        <dbReference type="EMBL" id="CAH1739039.1"/>
    </source>
</evidence>
<sequence>MVKNAFHRVYYATTRPMENFGGLPPLPLPPPMLFAHLRPFSTCTPRAKRRDNERRHADKTTTTAGGRSFAVSMAIRRDLQVDRYYSSSYSPFPALIHLHCTAPPSPPPSTESSFTYPLRTYKVIVRQRFTSVIYISVCKCIVYSVLQSHGYTGPIQDDKQLRIL</sequence>
<name>A0A9P0JG65_APHGO</name>
<dbReference type="AlphaFoldDB" id="A0A9P0JG65"/>
<dbReference type="EMBL" id="OU899037">
    <property type="protein sequence ID" value="CAH1739039.1"/>
    <property type="molecule type" value="Genomic_DNA"/>
</dbReference>
<accession>A0A9P0JG65</accession>
<reference evidence="1" key="1">
    <citation type="submission" date="2022-02" db="EMBL/GenBank/DDBJ databases">
        <authorList>
            <person name="King R."/>
        </authorList>
    </citation>
    <scope>NUCLEOTIDE SEQUENCE</scope>
</reference>
<dbReference type="Proteomes" id="UP001154329">
    <property type="component" value="Chromosome 4"/>
</dbReference>